<evidence type="ECO:0000313" key="4">
    <source>
        <dbReference type="EMBL" id="GER70983.1"/>
    </source>
</evidence>
<accession>A0A5J4JFT4</accession>
<feature type="active site" description="Charge relay system" evidence="1">
    <location>
        <position position="223"/>
    </location>
</feature>
<dbReference type="SUPFAM" id="SSF53474">
    <property type="entry name" value="alpha/beta-Hydrolases"/>
    <property type="match status" value="1"/>
</dbReference>
<protein>
    <submittedName>
        <fullName evidence="4">Carboxylesterase</fullName>
    </submittedName>
</protein>
<feature type="domain" description="Serine aminopeptidase S33" evidence="3">
    <location>
        <begin position="23"/>
        <end position="224"/>
    </location>
</feature>
<feature type="binding site" evidence="2">
    <location>
        <position position="29"/>
    </location>
    <ligand>
        <name>substrate</name>
    </ligand>
</feature>
<name>A0A5J4JFT4_9BACI</name>
<dbReference type="PANTHER" id="PTHR11614">
    <property type="entry name" value="PHOSPHOLIPASE-RELATED"/>
    <property type="match status" value="1"/>
</dbReference>
<evidence type="ECO:0000259" key="3">
    <source>
        <dbReference type="Pfam" id="PF12146"/>
    </source>
</evidence>
<dbReference type="PIRSF" id="PIRSF017388">
    <property type="entry name" value="Esterase_lipase"/>
    <property type="match status" value="1"/>
</dbReference>
<gene>
    <name evidence="4" type="primary">yvaK</name>
    <name evidence="4" type="ORF">BpJC7_22860</name>
</gene>
<evidence type="ECO:0000256" key="2">
    <source>
        <dbReference type="PIRSR" id="PIRSR017388-2"/>
    </source>
</evidence>
<evidence type="ECO:0000313" key="5">
    <source>
        <dbReference type="Proteomes" id="UP000391919"/>
    </source>
</evidence>
<evidence type="ECO:0000256" key="1">
    <source>
        <dbReference type="PIRSR" id="PIRSR017388-1"/>
    </source>
</evidence>
<dbReference type="AlphaFoldDB" id="A0A5J4JFT4"/>
<reference evidence="4 5" key="1">
    <citation type="submission" date="2019-09" db="EMBL/GenBank/DDBJ databases">
        <title>Draft genome sequence of Bacillus sp. JC-7.</title>
        <authorList>
            <person name="Tanaka N."/>
            <person name="Shiwa Y."/>
            <person name="Fujita N."/>
            <person name="Tanasupawat S."/>
        </authorList>
    </citation>
    <scope>NUCLEOTIDE SEQUENCE [LARGE SCALE GENOMIC DNA]</scope>
    <source>
        <strain evidence="4 5">JC-7</strain>
    </source>
</reference>
<feature type="active site" description="Nucleophile" evidence="1">
    <location>
        <position position="97"/>
    </location>
</feature>
<dbReference type="InterPro" id="IPR022742">
    <property type="entry name" value="Hydrolase_4"/>
</dbReference>
<dbReference type="InterPro" id="IPR029058">
    <property type="entry name" value="AB_hydrolase_fold"/>
</dbReference>
<dbReference type="Gene3D" id="3.40.50.1820">
    <property type="entry name" value="alpha/beta hydrolase"/>
    <property type="match status" value="1"/>
</dbReference>
<dbReference type="InterPro" id="IPR012354">
    <property type="entry name" value="Esterase_lipase"/>
</dbReference>
<dbReference type="GO" id="GO:0052689">
    <property type="term" value="F:carboxylic ester hydrolase activity"/>
    <property type="evidence" value="ECO:0007669"/>
    <property type="project" value="InterPro"/>
</dbReference>
<organism evidence="4 5">
    <name type="scientific">Weizmannia acidilactici</name>
    <dbReference type="NCBI Taxonomy" id="2607726"/>
    <lineage>
        <taxon>Bacteria</taxon>
        <taxon>Bacillati</taxon>
        <taxon>Bacillota</taxon>
        <taxon>Bacilli</taxon>
        <taxon>Bacillales</taxon>
        <taxon>Bacillaceae</taxon>
        <taxon>Heyndrickxia</taxon>
    </lineage>
</organism>
<sequence>MLERFPVIPGAESFFLKGNQIGILISHGFNGTPQSVRFLGEYMASKGFTVYAPRLKGHGTHCTDMERCTYNDWIQSLEEGYQYLKQHCRDIFIIGQSMGGTLTLNLAEKNFDIRGIVLINAAIKNIPELEKCLTEQRFIEEGPPDIKAAGVQEITYEKVPVSSIRELLTVMRVTRQNLSKVVCPALLFQSVDDHVVPPENADYIAAHIRSRFKKVISLFDSYHVASLDNEKEWIAEQCCLFIQQIVHKKSITEIS</sequence>
<dbReference type="Proteomes" id="UP000391919">
    <property type="component" value="Unassembled WGS sequence"/>
</dbReference>
<comment type="caution">
    <text evidence="4">The sequence shown here is derived from an EMBL/GenBank/DDBJ whole genome shotgun (WGS) entry which is preliminary data.</text>
</comment>
<feature type="active site" description="Charge relay system" evidence="1">
    <location>
        <position position="193"/>
    </location>
</feature>
<dbReference type="Pfam" id="PF12146">
    <property type="entry name" value="Hydrolase_4"/>
    <property type="match status" value="1"/>
</dbReference>
<proteinExistence type="predicted"/>
<dbReference type="EMBL" id="BKZQ01000032">
    <property type="protein sequence ID" value="GER70983.1"/>
    <property type="molecule type" value="Genomic_DNA"/>
</dbReference>
<keyword evidence="5" id="KW-1185">Reference proteome</keyword>
<dbReference type="InterPro" id="IPR051044">
    <property type="entry name" value="MAG_DAG_Lipase"/>
</dbReference>
<dbReference type="RefSeq" id="WP_151681485.1">
    <property type="nucleotide sequence ID" value="NZ_BKZP01000038.1"/>
</dbReference>
<feature type="binding site" evidence="2">
    <location>
        <position position="98"/>
    </location>
    <ligand>
        <name>substrate</name>
    </ligand>
</feature>